<dbReference type="Gene3D" id="3.30.310.10">
    <property type="entry name" value="TATA-Binding Protein"/>
    <property type="match status" value="2"/>
</dbReference>
<name>A0A6C0HUD5_9ZZZZ</name>
<protein>
    <submittedName>
        <fullName evidence="1">Uncharacterized protein</fullName>
    </submittedName>
</protein>
<dbReference type="SUPFAM" id="SSF55945">
    <property type="entry name" value="TATA-box binding protein-like"/>
    <property type="match status" value="2"/>
</dbReference>
<dbReference type="InterPro" id="IPR012295">
    <property type="entry name" value="TBP_dom_sf"/>
</dbReference>
<sequence length="309" mass="35925">MTQTNWKDFDFKQYIVADPLMYNLPKGVSISTMCAKCKLGTELNIDLIKYHLPLNTDDILTVKINTENMRTLIEEKKKKRRTKRKAKVANNPFYNQITVVIRINEGVYTNMHEEPKINLKLFKNGSIQISGLKNIEYTNRALNKLIHCLSQIKGKMIDNKITDIQFVENIGKLNITGFEIYMINSNYMVNLMIDRTKLYALLLMKKIKASYEKCVRACVNIKYTPPTNNTEEKDVSVFIFEKGNIIITGARNFNHVISTYEYINNILLSHIDEIIKKDDILEGNIILQFYEDIYAENKHKFESFSIPAL</sequence>
<proteinExistence type="predicted"/>
<organism evidence="1">
    <name type="scientific">viral metagenome</name>
    <dbReference type="NCBI Taxonomy" id="1070528"/>
    <lineage>
        <taxon>unclassified sequences</taxon>
        <taxon>metagenomes</taxon>
        <taxon>organismal metagenomes</taxon>
    </lineage>
</organism>
<evidence type="ECO:0000313" key="1">
    <source>
        <dbReference type="EMBL" id="QHT84311.1"/>
    </source>
</evidence>
<accession>A0A6C0HUD5</accession>
<reference evidence="1" key="1">
    <citation type="journal article" date="2020" name="Nature">
        <title>Giant virus diversity and host interactions through global metagenomics.</title>
        <authorList>
            <person name="Schulz F."/>
            <person name="Roux S."/>
            <person name="Paez-Espino D."/>
            <person name="Jungbluth S."/>
            <person name="Walsh D.A."/>
            <person name="Denef V.J."/>
            <person name="McMahon K.D."/>
            <person name="Konstantinidis K.T."/>
            <person name="Eloe-Fadrosh E.A."/>
            <person name="Kyrpides N.C."/>
            <person name="Woyke T."/>
        </authorList>
    </citation>
    <scope>NUCLEOTIDE SEQUENCE</scope>
    <source>
        <strain evidence="1">GVMAG-M-3300023184-177</strain>
    </source>
</reference>
<dbReference type="EMBL" id="MN740017">
    <property type="protein sequence ID" value="QHT84311.1"/>
    <property type="molecule type" value="Genomic_DNA"/>
</dbReference>
<dbReference type="AlphaFoldDB" id="A0A6C0HUD5"/>